<name>T1GC38_MEGSC</name>
<reference evidence="1" key="2">
    <citation type="submission" date="2015-06" db="UniProtKB">
        <authorList>
            <consortium name="EnsemblMetazoa"/>
        </authorList>
    </citation>
    <scope>IDENTIFICATION</scope>
</reference>
<accession>T1GC38</accession>
<dbReference type="EnsemblMetazoa" id="MESCA000834-RA">
    <property type="protein sequence ID" value="MESCA000834-PA"/>
    <property type="gene ID" value="MESCA000834"/>
</dbReference>
<reference evidence="2" key="1">
    <citation type="submission" date="2013-02" db="EMBL/GenBank/DDBJ databases">
        <authorList>
            <person name="Hughes D."/>
        </authorList>
    </citation>
    <scope>NUCLEOTIDE SEQUENCE</scope>
    <source>
        <strain>Durham</strain>
        <strain evidence="2">NC isolate 2 -- Noor lab</strain>
    </source>
</reference>
<proteinExistence type="predicted"/>
<dbReference type="EMBL" id="CAQQ02394497">
    <property type="status" value="NOT_ANNOTATED_CDS"/>
    <property type="molecule type" value="Genomic_DNA"/>
</dbReference>
<protein>
    <submittedName>
        <fullName evidence="1">Uncharacterized protein</fullName>
    </submittedName>
</protein>
<dbReference type="AlphaFoldDB" id="T1GC38"/>
<organism evidence="1 2">
    <name type="scientific">Megaselia scalaris</name>
    <name type="common">Humpbacked fly</name>
    <name type="synonym">Phora scalaris</name>
    <dbReference type="NCBI Taxonomy" id="36166"/>
    <lineage>
        <taxon>Eukaryota</taxon>
        <taxon>Metazoa</taxon>
        <taxon>Ecdysozoa</taxon>
        <taxon>Arthropoda</taxon>
        <taxon>Hexapoda</taxon>
        <taxon>Insecta</taxon>
        <taxon>Pterygota</taxon>
        <taxon>Neoptera</taxon>
        <taxon>Endopterygota</taxon>
        <taxon>Diptera</taxon>
        <taxon>Brachycera</taxon>
        <taxon>Muscomorpha</taxon>
        <taxon>Platypezoidea</taxon>
        <taxon>Phoridae</taxon>
        <taxon>Megaseliini</taxon>
        <taxon>Megaselia</taxon>
    </lineage>
</organism>
<keyword evidence="2" id="KW-1185">Reference proteome</keyword>
<evidence type="ECO:0000313" key="2">
    <source>
        <dbReference type="Proteomes" id="UP000015102"/>
    </source>
</evidence>
<dbReference type="EMBL" id="CAQQ02394498">
    <property type="status" value="NOT_ANNOTATED_CDS"/>
    <property type="molecule type" value="Genomic_DNA"/>
</dbReference>
<dbReference type="Proteomes" id="UP000015102">
    <property type="component" value="Unassembled WGS sequence"/>
</dbReference>
<sequence>MSMNLDDNGWATIPNMFQIIRLYGNQEPVNLISTSASKGNVSANYGANMSFVSEDTGTNIPSVQITRVQALPSYEFPQTSHNPRDPNQYGRQSAINEMTNQPIASPLILNHPPEHGNQQLFVGSPRFQDPRNLSSFGLSPSNFVEQLSIAAENCTPIGSACKDRNGALITNKKEVFMQFGIPSKFIKLSQMTL</sequence>
<dbReference type="HOGENOM" id="CLU_1410299_0_0_1"/>
<evidence type="ECO:0000313" key="1">
    <source>
        <dbReference type="EnsemblMetazoa" id="MESCA000834-PA"/>
    </source>
</evidence>